<dbReference type="Proteomes" id="UP000553632">
    <property type="component" value="Unassembled WGS sequence"/>
</dbReference>
<dbReference type="AlphaFoldDB" id="A0A7J6UPE5"/>
<sequence length="188" mass="21038">ANMSQLVVPQLQRIVLETNKRVEQNSQMQVDNWVVTSEESVRMSMMLAKHHLDVRRMQLMRGRGTPGARATLPLPPSSVGGLAKSHSLTRMQQINRTMHELIGVRLAMGHQLIEDRQQSWSIYIANVQMNGIDSSWKLEQFEDGGNNILVTKYRPLVLDPSASSSRGRMPPSGAYNRLPSNLAAPSPK</sequence>
<evidence type="ECO:0000313" key="3">
    <source>
        <dbReference type="Proteomes" id="UP000553632"/>
    </source>
</evidence>
<name>A0A7J6UPE5_PEROL</name>
<keyword evidence="3" id="KW-1185">Reference proteome</keyword>
<feature type="non-terminal residue" evidence="2">
    <location>
        <position position="1"/>
    </location>
</feature>
<accession>A0A7J6UPE5</accession>
<organism evidence="2 3">
    <name type="scientific">Perkinsus olseni</name>
    <name type="common">Perkinsus atlanticus</name>
    <dbReference type="NCBI Taxonomy" id="32597"/>
    <lineage>
        <taxon>Eukaryota</taxon>
        <taxon>Sar</taxon>
        <taxon>Alveolata</taxon>
        <taxon>Perkinsozoa</taxon>
        <taxon>Perkinsea</taxon>
        <taxon>Perkinsida</taxon>
        <taxon>Perkinsidae</taxon>
        <taxon>Perkinsus</taxon>
    </lineage>
</organism>
<evidence type="ECO:0000256" key="1">
    <source>
        <dbReference type="SAM" id="MobiDB-lite"/>
    </source>
</evidence>
<dbReference type="EMBL" id="JABANO010000844">
    <property type="protein sequence ID" value="KAF4758906.1"/>
    <property type="molecule type" value="Genomic_DNA"/>
</dbReference>
<gene>
    <name evidence="2" type="primary">DEPDC5_5</name>
    <name evidence="2" type="ORF">FOZ63_015761</name>
</gene>
<comment type="caution">
    <text evidence="2">The sequence shown here is derived from an EMBL/GenBank/DDBJ whole genome shotgun (WGS) entry which is preliminary data.</text>
</comment>
<evidence type="ECO:0000313" key="2">
    <source>
        <dbReference type="EMBL" id="KAF4758906.1"/>
    </source>
</evidence>
<feature type="non-terminal residue" evidence="2">
    <location>
        <position position="188"/>
    </location>
</feature>
<protein>
    <submittedName>
        <fullName evidence="2">GATOR complex protein depdc5</fullName>
    </submittedName>
</protein>
<feature type="region of interest" description="Disordered" evidence="1">
    <location>
        <begin position="161"/>
        <end position="188"/>
    </location>
</feature>
<proteinExistence type="predicted"/>
<reference evidence="2 3" key="1">
    <citation type="submission" date="2020-04" db="EMBL/GenBank/DDBJ databases">
        <title>Perkinsus olseni comparative genomics.</title>
        <authorList>
            <person name="Bogema D.R."/>
        </authorList>
    </citation>
    <scope>NUCLEOTIDE SEQUENCE [LARGE SCALE GENOMIC DNA]</scope>
    <source>
        <strain evidence="2 3">ATCC PRA-207</strain>
    </source>
</reference>